<dbReference type="GO" id="GO:0000049">
    <property type="term" value="F:tRNA binding"/>
    <property type="evidence" value="ECO:0007669"/>
    <property type="project" value="TreeGrafter"/>
</dbReference>
<evidence type="ECO:0000313" key="16">
    <source>
        <dbReference type="Proteomes" id="UP000619376"/>
    </source>
</evidence>
<evidence type="ECO:0000259" key="12">
    <source>
        <dbReference type="PROSITE" id="PS51163"/>
    </source>
</evidence>
<dbReference type="PROSITE" id="PS51163">
    <property type="entry name" value="YRDC"/>
    <property type="match status" value="1"/>
</dbReference>
<dbReference type="InterPro" id="IPR017945">
    <property type="entry name" value="DHBP_synth_RibB-like_a/b_dom"/>
</dbReference>
<accession>A0A7W8NPT3</accession>
<evidence type="ECO:0000256" key="7">
    <source>
        <dbReference type="ARBA" id="ARBA00022695"/>
    </source>
</evidence>
<dbReference type="GO" id="GO:0005737">
    <property type="term" value="C:cytoplasm"/>
    <property type="evidence" value="ECO:0007669"/>
    <property type="project" value="UniProtKB-SubCell"/>
</dbReference>
<keyword evidence="6" id="KW-0819">tRNA processing</keyword>
<comment type="caution">
    <text evidence="14">The sequence shown here is derived from an EMBL/GenBank/DDBJ whole genome shotgun (WGS) entry which is preliminary data.</text>
</comment>
<evidence type="ECO:0000313" key="13">
    <source>
        <dbReference type="EMBL" id="GHF31382.1"/>
    </source>
</evidence>
<evidence type="ECO:0000256" key="2">
    <source>
        <dbReference type="ARBA" id="ARBA00007663"/>
    </source>
</evidence>
<sequence length="210" mass="21242">MSTESEPSNPNPPLPPDALAAAARVLEGGGIVAYPTETVWGLAAHPDSPAGLARLVEVKSRDPRKPLQVSCVDAATALLLAQDDPALRVLARWWPGPLTVVAPASARCDPAFAPGGRVGLRVPDHPVARALLHAVGGMLITTSCNVSGHASATTHAQAVETGLADIVLPDGGVPASGRASTVVALPEGEVVREGGVSAQAIRDLLAGQAP</sequence>
<evidence type="ECO:0000313" key="15">
    <source>
        <dbReference type="Proteomes" id="UP000539473"/>
    </source>
</evidence>
<feature type="domain" description="YrdC-like" evidence="12">
    <location>
        <begin position="16"/>
        <end position="196"/>
    </location>
</feature>
<dbReference type="RefSeq" id="WP_184109376.1">
    <property type="nucleotide sequence ID" value="NZ_BNAJ01000001.1"/>
</dbReference>
<dbReference type="GO" id="GO:0003725">
    <property type="term" value="F:double-stranded RNA binding"/>
    <property type="evidence" value="ECO:0007669"/>
    <property type="project" value="InterPro"/>
</dbReference>
<evidence type="ECO:0000256" key="9">
    <source>
        <dbReference type="ARBA" id="ARBA00022840"/>
    </source>
</evidence>
<dbReference type="Proteomes" id="UP000539473">
    <property type="component" value="Unassembled WGS sequence"/>
</dbReference>
<proteinExistence type="inferred from homology"/>
<dbReference type="EMBL" id="JACHFK010000001">
    <property type="protein sequence ID" value="MBB5375138.1"/>
    <property type="molecule type" value="Genomic_DNA"/>
</dbReference>
<evidence type="ECO:0000256" key="4">
    <source>
        <dbReference type="ARBA" id="ARBA00022490"/>
    </source>
</evidence>
<evidence type="ECO:0000313" key="14">
    <source>
        <dbReference type="EMBL" id="MBB5375138.1"/>
    </source>
</evidence>
<keyword evidence="16" id="KW-1185">Reference proteome</keyword>
<dbReference type="SUPFAM" id="SSF55821">
    <property type="entry name" value="YrdC/RibB"/>
    <property type="match status" value="1"/>
</dbReference>
<reference evidence="16" key="2">
    <citation type="journal article" date="2019" name="Int. J. Syst. Evol. Microbiol.">
        <title>The Global Catalogue of Microorganisms (GCM) 10K type strain sequencing project: providing services to taxonomists for standard genome sequencing and annotation.</title>
        <authorList>
            <consortium name="The Broad Institute Genomics Platform"/>
            <consortium name="The Broad Institute Genome Sequencing Center for Infectious Disease"/>
            <person name="Wu L."/>
            <person name="Ma J."/>
        </authorList>
    </citation>
    <scope>NUCLEOTIDE SEQUENCE [LARGE SCALE GENOMIC DNA]</scope>
    <source>
        <strain evidence="16">CGMCC 1.18437</strain>
    </source>
</reference>
<dbReference type="InterPro" id="IPR006070">
    <property type="entry name" value="Sua5-like_dom"/>
</dbReference>
<comment type="catalytic activity">
    <reaction evidence="11">
        <text>L-threonine + hydrogencarbonate + ATP = L-threonylcarbamoyladenylate + diphosphate + H2O</text>
        <dbReference type="Rhea" id="RHEA:36407"/>
        <dbReference type="ChEBI" id="CHEBI:15377"/>
        <dbReference type="ChEBI" id="CHEBI:17544"/>
        <dbReference type="ChEBI" id="CHEBI:30616"/>
        <dbReference type="ChEBI" id="CHEBI:33019"/>
        <dbReference type="ChEBI" id="CHEBI:57926"/>
        <dbReference type="ChEBI" id="CHEBI:73682"/>
        <dbReference type="EC" id="2.7.7.87"/>
    </reaction>
</comment>
<keyword evidence="8" id="KW-0547">Nucleotide-binding</keyword>
<dbReference type="GO" id="GO:0008033">
    <property type="term" value="P:tRNA processing"/>
    <property type="evidence" value="ECO:0007669"/>
    <property type="project" value="UniProtKB-KW"/>
</dbReference>
<evidence type="ECO:0000256" key="8">
    <source>
        <dbReference type="ARBA" id="ARBA00022741"/>
    </source>
</evidence>
<comment type="subcellular location">
    <subcellularLocation>
        <location evidence="1">Cytoplasm</location>
    </subcellularLocation>
</comment>
<dbReference type="Gene3D" id="3.90.870.10">
    <property type="entry name" value="DHBP synthase"/>
    <property type="match status" value="1"/>
</dbReference>
<gene>
    <name evidence="13" type="ORF">GCM10017781_04600</name>
    <name evidence="14" type="ORF">HNQ07_000582</name>
</gene>
<keyword evidence="7 14" id="KW-0548">Nucleotidyltransferase</keyword>
<dbReference type="GO" id="GO:0006450">
    <property type="term" value="P:regulation of translational fidelity"/>
    <property type="evidence" value="ECO:0007669"/>
    <property type="project" value="TreeGrafter"/>
</dbReference>
<dbReference type="Proteomes" id="UP000619376">
    <property type="component" value="Unassembled WGS sequence"/>
</dbReference>
<dbReference type="EMBL" id="BNAJ01000001">
    <property type="protein sequence ID" value="GHF31382.1"/>
    <property type="molecule type" value="Genomic_DNA"/>
</dbReference>
<evidence type="ECO:0000256" key="10">
    <source>
        <dbReference type="ARBA" id="ARBA00029774"/>
    </source>
</evidence>
<dbReference type="PANTHER" id="PTHR17490">
    <property type="entry name" value="SUA5"/>
    <property type="match status" value="1"/>
</dbReference>
<dbReference type="Pfam" id="PF01300">
    <property type="entry name" value="Sua5_yciO_yrdC"/>
    <property type="match status" value="1"/>
</dbReference>
<reference evidence="13" key="4">
    <citation type="submission" date="2024-05" db="EMBL/GenBank/DDBJ databases">
        <authorList>
            <person name="Sun Q."/>
            <person name="Zhou Y."/>
        </authorList>
    </citation>
    <scope>NUCLEOTIDE SEQUENCE</scope>
    <source>
        <strain evidence="13">CGMCC 1.18437</strain>
    </source>
</reference>
<dbReference type="PANTHER" id="PTHR17490:SF16">
    <property type="entry name" value="THREONYLCARBAMOYL-AMP SYNTHASE"/>
    <property type="match status" value="1"/>
</dbReference>
<protein>
    <recommendedName>
        <fullName evidence="10">L-threonylcarbamoyladenylate synthase</fullName>
        <ecNumber evidence="3">2.7.7.87</ecNumber>
    </recommendedName>
    <alternativeName>
        <fullName evidence="10">L-threonylcarbamoyladenylate synthase</fullName>
    </alternativeName>
</protein>
<dbReference type="InterPro" id="IPR050156">
    <property type="entry name" value="TC-AMP_synthase_SUA5"/>
</dbReference>
<dbReference type="EC" id="2.7.7.87" evidence="3"/>
<keyword evidence="9" id="KW-0067">ATP-binding</keyword>
<name>A0A7W8NPT3_9DEIO</name>
<evidence type="ECO:0000256" key="5">
    <source>
        <dbReference type="ARBA" id="ARBA00022679"/>
    </source>
</evidence>
<keyword evidence="5 14" id="KW-0808">Transferase</keyword>
<dbReference type="GO" id="GO:0061710">
    <property type="term" value="F:L-threonylcarbamoyladenylate synthase"/>
    <property type="evidence" value="ECO:0007669"/>
    <property type="project" value="UniProtKB-EC"/>
</dbReference>
<evidence type="ECO:0000256" key="11">
    <source>
        <dbReference type="ARBA" id="ARBA00048366"/>
    </source>
</evidence>
<comment type="similarity">
    <text evidence="2">Belongs to the SUA5 family.</text>
</comment>
<reference evidence="13" key="1">
    <citation type="journal article" date="2014" name="Int. J. Syst. Evol. Microbiol.">
        <title>Complete genome of a new Firmicutes species belonging to the dominant human colonic microbiota ('Ruminococcus bicirculans') reveals two chromosomes and a selective capacity to utilize plant glucans.</title>
        <authorList>
            <consortium name="NISC Comparative Sequencing Program"/>
            <person name="Wegmann U."/>
            <person name="Louis P."/>
            <person name="Goesmann A."/>
            <person name="Henrissat B."/>
            <person name="Duncan S.H."/>
            <person name="Flint H.J."/>
        </authorList>
    </citation>
    <scope>NUCLEOTIDE SEQUENCE</scope>
    <source>
        <strain evidence="13">CGMCC 1.18437</strain>
    </source>
</reference>
<reference evidence="14 15" key="3">
    <citation type="submission" date="2020-08" db="EMBL/GenBank/DDBJ databases">
        <title>Genomic Encyclopedia of Type Strains, Phase IV (KMG-IV): sequencing the most valuable type-strain genomes for metagenomic binning, comparative biology and taxonomic classification.</title>
        <authorList>
            <person name="Goeker M."/>
        </authorList>
    </citation>
    <scope>NUCLEOTIDE SEQUENCE [LARGE SCALE GENOMIC DNA]</scope>
    <source>
        <strain evidence="14 15">DSM 27521</strain>
    </source>
</reference>
<dbReference type="AlphaFoldDB" id="A0A7W8NPT3"/>
<keyword evidence="4" id="KW-0963">Cytoplasm</keyword>
<dbReference type="GO" id="GO:0005524">
    <property type="term" value="F:ATP binding"/>
    <property type="evidence" value="ECO:0007669"/>
    <property type="project" value="UniProtKB-KW"/>
</dbReference>
<evidence type="ECO:0000256" key="6">
    <source>
        <dbReference type="ARBA" id="ARBA00022694"/>
    </source>
</evidence>
<organism evidence="14 15">
    <name type="scientific">Deinococcus metalli</name>
    <dbReference type="NCBI Taxonomy" id="1141878"/>
    <lineage>
        <taxon>Bacteria</taxon>
        <taxon>Thermotogati</taxon>
        <taxon>Deinococcota</taxon>
        <taxon>Deinococci</taxon>
        <taxon>Deinococcales</taxon>
        <taxon>Deinococcaceae</taxon>
        <taxon>Deinococcus</taxon>
    </lineage>
</organism>
<evidence type="ECO:0000256" key="1">
    <source>
        <dbReference type="ARBA" id="ARBA00004496"/>
    </source>
</evidence>
<evidence type="ECO:0000256" key="3">
    <source>
        <dbReference type="ARBA" id="ARBA00012584"/>
    </source>
</evidence>